<proteinExistence type="predicted"/>
<name>A0A853DLR4_9MICO</name>
<evidence type="ECO:0000313" key="3">
    <source>
        <dbReference type="Proteomes" id="UP000521075"/>
    </source>
</evidence>
<feature type="transmembrane region" description="Helical" evidence="1">
    <location>
        <begin position="6"/>
        <end position="22"/>
    </location>
</feature>
<sequence length="106" mass="11379">MIYVGLILAVFAVFAGAMIWRMEVLRRRALPSPGLTGIVTNKRFAQESGTLGGAPLGTYPVRPLAVSSASFVLTVATAKGERQIVVDESTFSSVEIGDEYPHPQQN</sequence>
<keyword evidence="3" id="KW-1185">Reference proteome</keyword>
<evidence type="ECO:0000313" key="2">
    <source>
        <dbReference type="EMBL" id="NYK10016.1"/>
    </source>
</evidence>
<dbReference type="Proteomes" id="UP000521075">
    <property type="component" value="Unassembled WGS sequence"/>
</dbReference>
<dbReference type="AlphaFoldDB" id="A0A853DLR4"/>
<organism evidence="2 3">
    <name type="scientific">Leifsonia naganoensis</name>
    <dbReference type="NCBI Taxonomy" id="150025"/>
    <lineage>
        <taxon>Bacteria</taxon>
        <taxon>Bacillati</taxon>
        <taxon>Actinomycetota</taxon>
        <taxon>Actinomycetes</taxon>
        <taxon>Micrococcales</taxon>
        <taxon>Microbacteriaceae</taxon>
        <taxon>Leifsonia</taxon>
    </lineage>
</organism>
<evidence type="ECO:0000256" key="1">
    <source>
        <dbReference type="SAM" id="Phobius"/>
    </source>
</evidence>
<dbReference type="EMBL" id="JACCHJ010000001">
    <property type="protein sequence ID" value="NYK10016.1"/>
    <property type="molecule type" value="Genomic_DNA"/>
</dbReference>
<dbReference type="RefSeq" id="WP_179700839.1">
    <property type="nucleotide sequence ID" value="NZ_BAAAHA010000010.1"/>
</dbReference>
<protein>
    <submittedName>
        <fullName evidence="2">Uncharacterized protein</fullName>
    </submittedName>
</protein>
<accession>A0A853DLR4</accession>
<gene>
    <name evidence="2" type="ORF">HNR14_001897</name>
</gene>
<keyword evidence="1" id="KW-0472">Membrane</keyword>
<comment type="caution">
    <text evidence="2">The sequence shown here is derived from an EMBL/GenBank/DDBJ whole genome shotgun (WGS) entry which is preliminary data.</text>
</comment>
<keyword evidence="1" id="KW-0812">Transmembrane</keyword>
<keyword evidence="1" id="KW-1133">Transmembrane helix</keyword>
<reference evidence="2 3" key="1">
    <citation type="submission" date="2020-07" db="EMBL/GenBank/DDBJ databases">
        <title>Sequencing the genomes of 1000 actinobacteria strains.</title>
        <authorList>
            <person name="Klenk H.-P."/>
        </authorList>
    </citation>
    <scope>NUCLEOTIDE SEQUENCE [LARGE SCALE GENOMIC DNA]</scope>
    <source>
        <strain evidence="2 3">DSM 15166</strain>
    </source>
</reference>